<gene>
    <name evidence="2" type="ORF">GSPATT00025611001</name>
</gene>
<keyword evidence="3" id="KW-1185">Reference proteome</keyword>
<dbReference type="RefSeq" id="XP_001460272.1">
    <property type="nucleotide sequence ID" value="XM_001460235.1"/>
</dbReference>
<reference evidence="2 3" key="1">
    <citation type="journal article" date="2006" name="Nature">
        <title>Global trends of whole-genome duplications revealed by the ciliate Paramecium tetraurelia.</title>
        <authorList>
            <consortium name="Genoscope"/>
            <person name="Aury J.-M."/>
            <person name="Jaillon O."/>
            <person name="Duret L."/>
            <person name="Noel B."/>
            <person name="Jubin C."/>
            <person name="Porcel B.M."/>
            <person name="Segurens B."/>
            <person name="Daubin V."/>
            <person name="Anthouard V."/>
            <person name="Aiach N."/>
            <person name="Arnaiz O."/>
            <person name="Billaut A."/>
            <person name="Beisson J."/>
            <person name="Blanc I."/>
            <person name="Bouhouche K."/>
            <person name="Camara F."/>
            <person name="Duharcourt S."/>
            <person name="Guigo R."/>
            <person name="Gogendeau D."/>
            <person name="Katinka M."/>
            <person name="Keller A.-M."/>
            <person name="Kissmehl R."/>
            <person name="Klotz C."/>
            <person name="Koll F."/>
            <person name="Le Moue A."/>
            <person name="Lepere C."/>
            <person name="Malinsky S."/>
            <person name="Nowacki M."/>
            <person name="Nowak J.K."/>
            <person name="Plattner H."/>
            <person name="Poulain J."/>
            <person name="Ruiz F."/>
            <person name="Serrano V."/>
            <person name="Zagulski M."/>
            <person name="Dessen P."/>
            <person name="Betermier M."/>
            <person name="Weissenbach J."/>
            <person name="Scarpelli C."/>
            <person name="Schachter V."/>
            <person name="Sperling L."/>
            <person name="Meyer E."/>
            <person name="Cohen J."/>
            <person name="Wincker P."/>
        </authorList>
    </citation>
    <scope>NUCLEOTIDE SEQUENCE [LARGE SCALE GENOMIC DNA]</scope>
    <source>
        <strain evidence="2 3">Stock d4-2</strain>
    </source>
</reference>
<organism evidence="2 3">
    <name type="scientific">Paramecium tetraurelia</name>
    <dbReference type="NCBI Taxonomy" id="5888"/>
    <lineage>
        <taxon>Eukaryota</taxon>
        <taxon>Sar</taxon>
        <taxon>Alveolata</taxon>
        <taxon>Ciliophora</taxon>
        <taxon>Intramacronucleata</taxon>
        <taxon>Oligohymenophorea</taxon>
        <taxon>Peniculida</taxon>
        <taxon>Parameciidae</taxon>
        <taxon>Paramecium</taxon>
    </lineage>
</organism>
<evidence type="ECO:0000256" key="1">
    <source>
        <dbReference type="SAM" id="Phobius"/>
    </source>
</evidence>
<dbReference type="AlphaFoldDB" id="A0EC58"/>
<sequence>MSHNNEQPGIYYLVTCFQDESQGGASNLYCYTYDMIVRNRNILEILWAWIILISGSIVLFRRYQKHKDITRYNRKQIIVSIMVINICAYLTYQWSYESALLYFPEYYFQYIFFCYTIYYFGRKSIILGMLNMRMDVSYQDIDPIIQLKLSKLFCIGLCSFFTIIFIMNYIQYFFEVSTDHPYDLCSASFFNIVTTVGFFMQGLFILQVKQLSRQVSKNLSAQKLDNPMMKLKEQIQKNQSSLWILVIFCFFGSFANFMQNVYFVSMLAKYKNKDGYFSCWYVNLNSTIWTNGINALIGTTIKLFDFFLPYFLTIKIFWYTSKKSEQQQLETTNSDQNEVEVYELQLPNNQSQQGSSQHTQEEQ</sequence>
<feature type="transmembrane region" description="Helical" evidence="1">
    <location>
        <begin position="186"/>
        <end position="206"/>
    </location>
</feature>
<feature type="transmembrane region" description="Helical" evidence="1">
    <location>
        <begin position="242"/>
        <end position="268"/>
    </location>
</feature>
<keyword evidence="1" id="KW-1133">Transmembrane helix</keyword>
<evidence type="ECO:0000313" key="3">
    <source>
        <dbReference type="Proteomes" id="UP000000600"/>
    </source>
</evidence>
<evidence type="ECO:0000313" key="2">
    <source>
        <dbReference type="EMBL" id="CAK92875.1"/>
    </source>
</evidence>
<feature type="transmembrane region" description="Helical" evidence="1">
    <location>
        <begin position="152"/>
        <end position="174"/>
    </location>
</feature>
<dbReference type="HOGENOM" id="CLU_071440_0_0_1"/>
<proteinExistence type="predicted"/>
<name>A0EC58_PARTE</name>
<accession>A0EC58</accession>
<dbReference type="Proteomes" id="UP000000600">
    <property type="component" value="Unassembled WGS sequence"/>
</dbReference>
<protein>
    <submittedName>
        <fullName evidence="2">Uncharacterized protein</fullName>
    </submittedName>
</protein>
<feature type="transmembrane region" description="Helical" evidence="1">
    <location>
        <begin position="45"/>
        <end position="64"/>
    </location>
</feature>
<dbReference type="OrthoDB" id="291815at2759"/>
<dbReference type="OMA" id="IMVINIC"/>
<feature type="transmembrane region" description="Helical" evidence="1">
    <location>
        <begin position="76"/>
        <end position="95"/>
    </location>
</feature>
<dbReference type="GeneID" id="5046057"/>
<keyword evidence="1" id="KW-0472">Membrane</keyword>
<dbReference type="EMBL" id="CT868670">
    <property type="protein sequence ID" value="CAK92875.1"/>
    <property type="molecule type" value="Genomic_DNA"/>
</dbReference>
<keyword evidence="1" id="KW-0812">Transmembrane</keyword>
<feature type="transmembrane region" description="Helical" evidence="1">
    <location>
        <begin position="288"/>
        <end position="312"/>
    </location>
</feature>
<dbReference type="InParanoid" id="A0EC58"/>
<dbReference type="KEGG" id="ptm:GSPATT00025611001"/>
<feature type="transmembrane region" description="Helical" evidence="1">
    <location>
        <begin position="107"/>
        <end position="131"/>
    </location>
</feature>